<dbReference type="AlphaFoldDB" id="A0A8S2EIZ9"/>
<dbReference type="Proteomes" id="UP000682733">
    <property type="component" value="Unassembled WGS sequence"/>
</dbReference>
<evidence type="ECO:0000313" key="4">
    <source>
        <dbReference type="Proteomes" id="UP000677228"/>
    </source>
</evidence>
<protein>
    <submittedName>
        <fullName evidence="2">Uncharacterized protein</fullName>
    </submittedName>
</protein>
<reference evidence="2" key="1">
    <citation type="submission" date="2021-02" db="EMBL/GenBank/DDBJ databases">
        <authorList>
            <person name="Nowell W R."/>
        </authorList>
    </citation>
    <scope>NUCLEOTIDE SEQUENCE</scope>
</reference>
<name>A0A8S2EIZ9_9BILA</name>
<sequence>MFRRRRLKQKFVLPVSTTTEPKAKFKRGARCLSWTNLALGALIPLSIGIGTVVITLLQERIDNQRQSQERLLDDRRYHLERDQADQLHLQGVFKTYIQDTSSVLFKLNQSTRFQSERLNYASKEIRKIRVLRN</sequence>
<gene>
    <name evidence="2" type="ORF">OVA965_LOCUS25711</name>
    <name evidence="3" type="ORF">TMI583_LOCUS26439</name>
</gene>
<dbReference type="EMBL" id="CAJOBA010037649">
    <property type="protein sequence ID" value="CAF4046040.1"/>
    <property type="molecule type" value="Genomic_DNA"/>
</dbReference>
<keyword evidence="1" id="KW-1133">Transmembrane helix</keyword>
<dbReference type="Proteomes" id="UP000677228">
    <property type="component" value="Unassembled WGS sequence"/>
</dbReference>
<evidence type="ECO:0000256" key="1">
    <source>
        <dbReference type="SAM" id="Phobius"/>
    </source>
</evidence>
<comment type="caution">
    <text evidence="2">The sequence shown here is derived from an EMBL/GenBank/DDBJ whole genome shotgun (WGS) entry which is preliminary data.</text>
</comment>
<feature type="transmembrane region" description="Helical" evidence="1">
    <location>
        <begin position="34"/>
        <end position="57"/>
    </location>
</feature>
<accession>A0A8S2EIZ9</accession>
<evidence type="ECO:0000313" key="3">
    <source>
        <dbReference type="EMBL" id="CAF4046040.1"/>
    </source>
</evidence>
<organism evidence="2 4">
    <name type="scientific">Didymodactylos carnosus</name>
    <dbReference type="NCBI Taxonomy" id="1234261"/>
    <lineage>
        <taxon>Eukaryota</taxon>
        <taxon>Metazoa</taxon>
        <taxon>Spiralia</taxon>
        <taxon>Gnathifera</taxon>
        <taxon>Rotifera</taxon>
        <taxon>Eurotatoria</taxon>
        <taxon>Bdelloidea</taxon>
        <taxon>Philodinida</taxon>
        <taxon>Philodinidae</taxon>
        <taxon>Didymodactylos</taxon>
    </lineage>
</organism>
<keyword evidence="1" id="KW-0472">Membrane</keyword>
<evidence type="ECO:0000313" key="2">
    <source>
        <dbReference type="EMBL" id="CAF1238550.1"/>
    </source>
</evidence>
<dbReference type="EMBL" id="CAJNOK010016104">
    <property type="protein sequence ID" value="CAF1238550.1"/>
    <property type="molecule type" value="Genomic_DNA"/>
</dbReference>
<keyword evidence="1" id="KW-0812">Transmembrane</keyword>
<proteinExistence type="predicted"/>